<dbReference type="Gene3D" id="3.40.50.12780">
    <property type="entry name" value="N-terminal domain of ligase-like"/>
    <property type="match status" value="1"/>
</dbReference>
<evidence type="ECO:0000313" key="6">
    <source>
        <dbReference type="EMBL" id="MRX56174.1"/>
    </source>
</evidence>
<dbReference type="GO" id="GO:0031177">
    <property type="term" value="F:phosphopantetheine binding"/>
    <property type="evidence" value="ECO:0007669"/>
    <property type="project" value="TreeGrafter"/>
</dbReference>
<dbReference type="FunFam" id="3.40.50.980:FF:000001">
    <property type="entry name" value="Non-ribosomal peptide synthetase"/>
    <property type="match status" value="1"/>
</dbReference>
<dbReference type="GO" id="GO:0044550">
    <property type="term" value="P:secondary metabolite biosynthetic process"/>
    <property type="evidence" value="ECO:0007669"/>
    <property type="project" value="TreeGrafter"/>
</dbReference>
<dbReference type="GO" id="GO:0005737">
    <property type="term" value="C:cytoplasm"/>
    <property type="evidence" value="ECO:0007669"/>
    <property type="project" value="TreeGrafter"/>
</dbReference>
<proteinExistence type="inferred from homology"/>
<dbReference type="InterPro" id="IPR020459">
    <property type="entry name" value="AMP-binding"/>
</dbReference>
<comment type="caution">
    <text evidence="6">The sequence shown here is derived from an EMBL/GenBank/DDBJ whole genome shotgun (WGS) entry which is preliminary data.</text>
</comment>
<dbReference type="NCBIfam" id="TIGR01733">
    <property type="entry name" value="AA-adenyl-dom"/>
    <property type="match status" value="1"/>
</dbReference>
<evidence type="ECO:0000256" key="1">
    <source>
        <dbReference type="ARBA" id="ARBA00001957"/>
    </source>
</evidence>
<dbReference type="GO" id="GO:0043041">
    <property type="term" value="P:amino acid activation for nonribosomal peptide biosynthetic process"/>
    <property type="evidence" value="ECO:0007669"/>
    <property type="project" value="TreeGrafter"/>
</dbReference>
<dbReference type="Pfam" id="PF13193">
    <property type="entry name" value="AMP-binding_C"/>
    <property type="match status" value="1"/>
</dbReference>
<dbReference type="Gene3D" id="1.10.1200.10">
    <property type="entry name" value="ACP-like"/>
    <property type="match status" value="1"/>
</dbReference>
<keyword evidence="3" id="KW-0596">Phosphopantetheine</keyword>
<dbReference type="InterPro" id="IPR009081">
    <property type="entry name" value="PP-bd_ACP"/>
</dbReference>
<keyword evidence="4" id="KW-0597">Phosphoprotein</keyword>
<evidence type="ECO:0000256" key="3">
    <source>
        <dbReference type="ARBA" id="ARBA00022450"/>
    </source>
</evidence>
<dbReference type="InterPro" id="IPR042099">
    <property type="entry name" value="ANL_N_sf"/>
</dbReference>
<gene>
    <name evidence="6" type="ORF">GJU41_19635</name>
</gene>
<dbReference type="SUPFAM" id="SSF47336">
    <property type="entry name" value="ACP-like"/>
    <property type="match status" value="1"/>
</dbReference>
<dbReference type="SUPFAM" id="SSF56801">
    <property type="entry name" value="Acetyl-CoA synthetase-like"/>
    <property type="match status" value="1"/>
</dbReference>
<sequence length="677" mass="76468">MELDFQAFEILSQDDQELIDEINRTEIKYEQFTTLPELFSKQAATTPERIAVKELSNTLSYSELDNKSNLIARVLHSAGINGNELVGIMLDRSIDFLPYVFGILKAGGAYVPIDPGYPKKRIRYMLHDSACRVLVTDTPKLKTMLNDLPESIRVIVCIDELDSIDSIPENLTIFQRSDLDCQSSEPWKSPTKENDIAYVVYTSGSTGDPKGVVITHKAILNTLFWLQDTFPLNEHDVIAQKTSISFTDSVWEFFWPMIQGAKLSIFSPDTVRDPNKLLRQLCDDEITITQFVPAQMSIFLEAVRTERKNDPLPRLKWVFNGGEALLVNTVRDWYSIFTNAKIANIYGMTESAIYATNYIIDEKPAEQELSIPLGKPIANTQIYILNESGKICPPGVKGEICIGGIGLTTGYWNKKELTDKAFITQPTTGKRLYCTGDLGLLRTDGIIEYLGRKDDQVQVRGYRVELKEVERAVSSYHLIKETAVIAQKDAYEVTNLLCYFISSEKGLEIDELIDHLKEILPNYMIPGLFMELIEMPLTPNGKIDRKNLPKPSVRTKRSTNYVAPRNEKEQGLARIWGEILNIPENEIGIHDSFFESGGNSISIIRLQRKMKAMGCEVTVAELFSYPTIATYMNQFENQNRNQDKLDGDLMSLLDQIEDGSIDIAQSMKALNDLRGGN</sequence>
<reference evidence="6 7" key="1">
    <citation type="submission" date="2019-11" db="EMBL/GenBank/DDBJ databases">
        <title>Bacillus idriensis genome.</title>
        <authorList>
            <person name="Konopka E.N."/>
            <person name="Newman J.D."/>
        </authorList>
    </citation>
    <scope>NUCLEOTIDE SEQUENCE [LARGE SCALE GENOMIC DNA]</scope>
    <source>
        <strain evidence="6 7">DSM 19097</strain>
    </source>
</reference>
<name>A0A6I2MFQ3_9BACI</name>
<organism evidence="6 7">
    <name type="scientific">Metabacillus idriensis</name>
    <dbReference type="NCBI Taxonomy" id="324768"/>
    <lineage>
        <taxon>Bacteria</taxon>
        <taxon>Bacillati</taxon>
        <taxon>Bacillota</taxon>
        <taxon>Bacilli</taxon>
        <taxon>Bacillales</taxon>
        <taxon>Bacillaceae</taxon>
        <taxon>Metabacillus</taxon>
    </lineage>
</organism>
<dbReference type="EMBL" id="WKKF01000009">
    <property type="protein sequence ID" value="MRX56174.1"/>
    <property type="molecule type" value="Genomic_DNA"/>
</dbReference>
<keyword evidence="7" id="KW-1185">Reference proteome</keyword>
<dbReference type="PANTHER" id="PTHR45527">
    <property type="entry name" value="NONRIBOSOMAL PEPTIDE SYNTHETASE"/>
    <property type="match status" value="1"/>
</dbReference>
<dbReference type="Pfam" id="PF00501">
    <property type="entry name" value="AMP-binding"/>
    <property type="match status" value="1"/>
</dbReference>
<dbReference type="Gene3D" id="3.30.300.30">
    <property type="match status" value="1"/>
</dbReference>
<dbReference type="PROSITE" id="PS50075">
    <property type="entry name" value="CARRIER"/>
    <property type="match status" value="1"/>
</dbReference>
<evidence type="ECO:0000256" key="4">
    <source>
        <dbReference type="ARBA" id="ARBA00022553"/>
    </source>
</evidence>
<dbReference type="InterPro" id="IPR025110">
    <property type="entry name" value="AMP-bd_C"/>
</dbReference>
<protein>
    <submittedName>
        <fullName evidence="6">Amino acid adenylation domain-containing protein</fullName>
    </submittedName>
</protein>
<dbReference type="AlphaFoldDB" id="A0A6I2MFQ3"/>
<accession>A0A6I2MFQ3</accession>
<dbReference type="Proteomes" id="UP000441585">
    <property type="component" value="Unassembled WGS sequence"/>
</dbReference>
<dbReference type="RefSeq" id="WP_154319320.1">
    <property type="nucleotide sequence ID" value="NZ_CAJFZX010000011.1"/>
</dbReference>
<dbReference type="InterPro" id="IPR020845">
    <property type="entry name" value="AMP-binding_CS"/>
</dbReference>
<feature type="domain" description="Carrier" evidence="5">
    <location>
        <begin position="563"/>
        <end position="639"/>
    </location>
</feature>
<comment type="similarity">
    <text evidence="2">Belongs to the ATP-dependent AMP-binding enzyme family.</text>
</comment>
<dbReference type="InterPro" id="IPR000873">
    <property type="entry name" value="AMP-dep_synth/lig_dom"/>
</dbReference>
<dbReference type="InterPro" id="IPR045851">
    <property type="entry name" value="AMP-bd_C_sf"/>
</dbReference>
<dbReference type="PANTHER" id="PTHR45527:SF1">
    <property type="entry name" value="FATTY ACID SYNTHASE"/>
    <property type="match status" value="1"/>
</dbReference>
<dbReference type="InterPro" id="IPR010071">
    <property type="entry name" value="AA_adenyl_dom"/>
</dbReference>
<dbReference type="PROSITE" id="PS00455">
    <property type="entry name" value="AMP_BINDING"/>
    <property type="match status" value="1"/>
</dbReference>
<dbReference type="PRINTS" id="PR00154">
    <property type="entry name" value="AMPBINDING"/>
</dbReference>
<comment type="cofactor">
    <cofactor evidence="1">
        <name>pantetheine 4'-phosphate</name>
        <dbReference type="ChEBI" id="CHEBI:47942"/>
    </cofactor>
</comment>
<dbReference type="FunFam" id="1.10.1200.10:FF:000005">
    <property type="entry name" value="Nonribosomal peptide synthetase 1"/>
    <property type="match status" value="1"/>
</dbReference>
<evidence type="ECO:0000256" key="2">
    <source>
        <dbReference type="ARBA" id="ARBA00006432"/>
    </source>
</evidence>
<dbReference type="InterPro" id="IPR036736">
    <property type="entry name" value="ACP-like_sf"/>
</dbReference>
<dbReference type="CDD" id="cd05930">
    <property type="entry name" value="A_NRPS"/>
    <property type="match status" value="1"/>
</dbReference>
<evidence type="ECO:0000259" key="5">
    <source>
        <dbReference type="PROSITE" id="PS50075"/>
    </source>
</evidence>
<evidence type="ECO:0000313" key="7">
    <source>
        <dbReference type="Proteomes" id="UP000441585"/>
    </source>
</evidence>
<dbReference type="Pfam" id="PF00550">
    <property type="entry name" value="PP-binding"/>
    <property type="match status" value="1"/>
</dbReference>
<dbReference type="FunFam" id="3.40.50.12780:FF:000012">
    <property type="entry name" value="Non-ribosomal peptide synthetase"/>
    <property type="match status" value="1"/>
</dbReference>